<dbReference type="InterPro" id="IPR050793">
    <property type="entry name" value="CMP-NeuNAc_synthase"/>
</dbReference>
<dbReference type="Pfam" id="PF02348">
    <property type="entry name" value="CTP_transf_3"/>
    <property type="match status" value="1"/>
</dbReference>
<gene>
    <name evidence="1" type="ORF">CDV25_02410</name>
</gene>
<evidence type="ECO:0000313" key="2">
    <source>
        <dbReference type="Proteomes" id="UP000244890"/>
    </source>
</evidence>
<dbReference type="RefSeq" id="WP_108910621.1">
    <property type="nucleotide sequence ID" value="NZ_CP021886.1"/>
</dbReference>
<protein>
    <submittedName>
        <fullName evidence="1">Acylneuraminate cytidylyltransferase</fullName>
    </submittedName>
</protein>
<reference evidence="1 2" key="1">
    <citation type="submission" date="2017-06" db="EMBL/GenBank/DDBJ databases">
        <title>Complete genome of Helicobacter apodemus.</title>
        <authorList>
            <person name="Cho S."/>
        </authorList>
    </citation>
    <scope>NUCLEOTIDE SEQUENCE [LARGE SCALE GENOMIC DNA]</scope>
    <source>
        <strain evidence="2">SNUVETPUB-15-01</strain>
    </source>
</reference>
<keyword evidence="1" id="KW-0548">Nucleotidyltransferase</keyword>
<dbReference type="PANTHER" id="PTHR21485">
    <property type="entry name" value="HAD SUPERFAMILY MEMBERS CMAS AND KDSC"/>
    <property type="match status" value="1"/>
</dbReference>
<proteinExistence type="predicted"/>
<dbReference type="GO" id="GO:0008781">
    <property type="term" value="F:N-acylneuraminate cytidylyltransferase activity"/>
    <property type="evidence" value="ECO:0007669"/>
    <property type="project" value="TreeGrafter"/>
</dbReference>
<dbReference type="InterPro" id="IPR003329">
    <property type="entry name" value="Cytidylyl_trans"/>
</dbReference>
<dbReference type="AlphaFoldDB" id="A0A2U8FCK6"/>
<evidence type="ECO:0000313" key="1">
    <source>
        <dbReference type="EMBL" id="AWI33738.1"/>
    </source>
</evidence>
<accession>A0A2U8FCK6</accession>
<name>A0A2U8FCK6_9HELI</name>
<dbReference type="OrthoDB" id="9805604at2"/>
<dbReference type="PANTHER" id="PTHR21485:SF6">
    <property type="entry name" value="N-ACYLNEURAMINATE CYTIDYLYLTRANSFERASE-RELATED"/>
    <property type="match status" value="1"/>
</dbReference>
<dbReference type="EMBL" id="CP021886">
    <property type="protein sequence ID" value="AWI33738.1"/>
    <property type="molecule type" value="Genomic_DNA"/>
</dbReference>
<dbReference type="CDD" id="cd02513">
    <property type="entry name" value="CMP-NeuAc_Synthase"/>
    <property type="match status" value="1"/>
</dbReference>
<dbReference type="Gene3D" id="3.90.550.10">
    <property type="entry name" value="Spore Coat Polysaccharide Biosynthesis Protein SpsA, Chain A"/>
    <property type="match status" value="1"/>
</dbReference>
<dbReference type="SUPFAM" id="SSF53448">
    <property type="entry name" value="Nucleotide-diphospho-sugar transferases"/>
    <property type="match status" value="1"/>
</dbReference>
<dbReference type="KEGG" id="had:CDV25_02410"/>
<dbReference type="Proteomes" id="UP000244890">
    <property type="component" value="Chromosome"/>
</dbReference>
<dbReference type="InterPro" id="IPR029044">
    <property type="entry name" value="Nucleotide-diphossugar_trans"/>
</dbReference>
<keyword evidence="1" id="KW-0808">Transferase</keyword>
<organism evidence="1 2">
    <name type="scientific">Helicobacter apodemus</name>
    <dbReference type="NCBI Taxonomy" id="135569"/>
    <lineage>
        <taxon>Bacteria</taxon>
        <taxon>Pseudomonadati</taxon>
        <taxon>Campylobacterota</taxon>
        <taxon>Epsilonproteobacteria</taxon>
        <taxon>Campylobacterales</taxon>
        <taxon>Helicobacteraceae</taxon>
        <taxon>Helicobacter</taxon>
    </lineage>
</organism>
<sequence>MLLAIIPARGGSKSIKKKNLALLGDKPLLYYTIKAAKESKCIQEIIVSSEDEEILEYANNQGVSILKRPKELAQDTSRSDEVVEYCLKHYPNYEEFVLLQPTSPFREAAHIEQAYRKFQEENAQSLISVCTYEKTILKAFILNEKGYLKGICNDSFPFMPRQELPEVFMANGAIYLGKTKDFLKNLTFLAKQTSYFLMDTQSSLDIDEPSDLKRANEILKEKK</sequence>